<sequence>MFRATISMTTLALGFSVILMVQVIHQFCAAKNKQIQEYSDNQNAPQTTAVDQPSDIVPPPAYPQQQTVTIQAPPNQSLPQGTPQAPTYIQLPNGQVQLIQPGQAQTVYVTAPKPPPIYKTSEEHLATFQWPKLS</sequence>
<reference evidence="3 4" key="1">
    <citation type="submission" date="2021-04" db="EMBL/GenBank/DDBJ databases">
        <authorList>
            <person name="Bliznina A."/>
        </authorList>
    </citation>
    <scope>NUCLEOTIDE SEQUENCE [LARGE SCALE GENOMIC DNA]</scope>
</reference>
<evidence type="ECO:0000256" key="1">
    <source>
        <dbReference type="SAM" id="MobiDB-lite"/>
    </source>
</evidence>
<evidence type="ECO:0000256" key="2">
    <source>
        <dbReference type="SAM" id="SignalP"/>
    </source>
</evidence>
<evidence type="ECO:0000313" key="3">
    <source>
        <dbReference type="EMBL" id="CAG5086259.1"/>
    </source>
</evidence>
<protein>
    <submittedName>
        <fullName evidence="3">Oidioi.mRNA.OKI2018_I69.PAR.g11157.t1.cds</fullName>
    </submittedName>
</protein>
<dbReference type="Proteomes" id="UP001158576">
    <property type="component" value="Chromosome PAR"/>
</dbReference>
<keyword evidence="4" id="KW-1185">Reference proteome</keyword>
<evidence type="ECO:0000313" key="4">
    <source>
        <dbReference type="Proteomes" id="UP001158576"/>
    </source>
</evidence>
<feature type="signal peptide" evidence="2">
    <location>
        <begin position="1"/>
        <end position="30"/>
    </location>
</feature>
<keyword evidence="2" id="KW-0732">Signal</keyword>
<feature type="compositionally biased region" description="Polar residues" evidence="1">
    <location>
        <begin position="39"/>
        <end position="51"/>
    </location>
</feature>
<proteinExistence type="predicted"/>
<feature type="compositionally biased region" description="Polar residues" evidence="1">
    <location>
        <begin position="63"/>
        <end position="87"/>
    </location>
</feature>
<organism evidence="3 4">
    <name type="scientific">Oikopleura dioica</name>
    <name type="common">Tunicate</name>
    <dbReference type="NCBI Taxonomy" id="34765"/>
    <lineage>
        <taxon>Eukaryota</taxon>
        <taxon>Metazoa</taxon>
        <taxon>Chordata</taxon>
        <taxon>Tunicata</taxon>
        <taxon>Appendicularia</taxon>
        <taxon>Copelata</taxon>
        <taxon>Oikopleuridae</taxon>
        <taxon>Oikopleura</taxon>
    </lineage>
</organism>
<name>A0ABN7RUB1_OIKDI</name>
<feature type="chain" id="PRO_5047122366" evidence="2">
    <location>
        <begin position="31"/>
        <end position="134"/>
    </location>
</feature>
<accession>A0ABN7RUB1</accession>
<gene>
    <name evidence="3" type="ORF">OKIOD_LOCUS2715</name>
</gene>
<dbReference type="EMBL" id="OU015568">
    <property type="protein sequence ID" value="CAG5086259.1"/>
    <property type="molecule type" value="Genomic_DNA"/>
</dbReference>
<feature type="region of interest" description="Disordered" evidence="1">
    <location>
        <begin position="39"/>
        <end position="87"/>
    </location>
</feature>